<dbReference type="HOGENOM" id="CLU_2127772_0_0_2"/>
<reference evidence="1 2" key="1">
    <citation type="journal article" date="2009" name="Stand. Genomic Sci.">
        <title>Complete genome sequence of Halorhabdus utahensis type strain (AX-2).</title>
        <authorList>
            <person name="Anderson I."/>
            <person name="Tindall B.J."/>
            <person name="Pomrenke H."/>
            <person name="Goker M."/>
            <person name="Lapidus A."/>
            <person name="Nolan M."/>
            <person name="Copeland A."/>
            <person name="Glavina Del Rio T."/>
            <person name="Chen F."/>
            <person name="Tice H."/>
            <person name="Cheng J.F."/>
            <person name="Lucas S."/>
            <person name="Chertkov O."/>
            <person name="Bruce D."/>
            <person name="Brettin T."/>
            <person name="Detter J.C."/>
            <person name="Han C."/>
            <person name="Goodwin L."/>
            <person name="Land M."/>
            <person name="Hauser L."/>
            <person name="Chang Y.J."/>
            <person name="Jeffries C.D."/>
            <person name="Pitluck S."/>
            <person name="Pati A."/>
            <person name="Mavromatis K."/>
            <person name="Ivanova N."/>
            <person name="Ovchinnikova G."/>
            <person name="Chen A."/>
            <person name="Palaniappan K."/>
            <person name="Chain P."/>
            <person name="Rohde M."/>
            <person name="Bristow J."/>
            <person name="Eisen J.A."/>
            <person name="Markowitz V."/>
            <person name="Hugenholtz P."/>
            <person name="Kyrpides N.C."/>
            <person name="Klenk H.P."/>
        </authorList>
    </citation>
    <scope>NUCLEOTIDE SEQUENCE [LARGE SCALE GENOMIC DNA]</scope>
    <source>
        <strain evidence="2">DSM 12940 / JCM 11049 / AX-2</strain>
    </source>
</reference>
<proteinExistence type="predicted"/>
<dbReference type="AlphaFoldDB" id="C7NUD0"/>
<dbReference type="OrthoDB" id="246032at2157"/>
<keyword evidence="2" id="KW-1185">Reference proteome</keyword>
<sequence>MPEDFEDVVKHVKSHAGETLQAIVIYDESRHRDIYRREDVDALHNSNLEAEVLADIRTDRRRRESPEATEYEGEHRASAHVFDERVILHLPRDADSGTILILETAAARDLAEFVADIRGDIYSE</sequence>
<dbReference type="KEGG" id="hut:Huta_0844"/>
<evidence type="ECO:0000313" key="2">
    <source>
        <dbReference type="Proteomes" id="UP000002071"/>
    </source>
</evidence>
<protein>
    <submittedName>
        <fullName evidence="1">Uncharacterized protein</fullName>
    </submittedName>
</protein>
<dbReference type="Proteomes" id="UP000002071">
    <property type="component" value="Chromosome"/>
</dbReference>
<dbReference type="EMBL" id="CP001687">
    <property type="protein sequence ID" value="ACV11027.1"/>
    <property type="molecule type" value="Genomic_DNA"/>
</dbReference>
<dbReference type="eggNOG" id="arCOG07569">
    <property type="taxonomic scope" value="Archaea"/>
</dbReference>
<gene>
    <name evidence="1" type="ordered locus">Huta_0844</name>
</gene>
<name>C7NUD0_HALUD</name>
<organism evidence="1 2">
    <name type="scientific">Halorhabdus utahensis (strain DSM 12940 / JCM 11049 / AX-2)</name>
    <dbReference type="NCBI Taxonomy" id="519442"/>
    <lineage>
        <taxon>Archaea</taxon>
        <taxon>Methanobacteriati</taxon>
        <taxon>Methanobacteriota</taxon>
        <taxon>Stenosarchaea group</taxon>
        <taxon>Halobacteria</taxon>
        <taxon>Halobacteriales</taxon>
        <taxon>Haloarculaceae</taxon>
        <taxon>Halorhabdus</taxon>
    </lineage>
</organism>
<accession>C7NUD0</accession>
<dbReference type="GeneID" id="8383117"/>
<dbReference type="Pfam" id="PF24366">
    <property type="entry name" value="DUF7522"/>
    <property type="match status" value="1"/>
</dbReference>
<evidence type="ECO:0000313" key="1">
    <source>
        <dbReference type="EMBL" id="ACV11027.1"/>
    </source>
</evidence>
<dbReference type="STRING" id="519442.Huta_0844"/>
<dbReference type="InterPro" id="IPR055944">
    <property type="entry name" value="DUF7522"/>
</dbReference>
<dbReference type="RefSeq" id="WP_015788604.1">
    <property type="nucleotide sequence ID" value="NC_013158.1"/>
</dbReference>